<organism evidence="3 4">
    <name type="scientific">Acer negundo</name>
    <name type="common">Box elder</name>
    <dbReference type="NCBI Taxonomy" id="4023"/>
    <lineage>
        <taxon>Eukaryota</taxon>
        <taxon>Viridiplantae</taxon>
        <taxon>Streptophyta</taxon>
        <taxon>Embryophyta</taxon>
        <taxon>Tracheophyta</taxon>
        <taxon>Spermatophyta</taxon>
        <taxon>Magnoliopsida</taxon>
        <taxon>eudicotyledons</taxon>
        <taxon>Gunneridae</taxon>
        <taxon>Pentapetalae</taxon>
        <taxon>rosids</taxon>
        <taxon>malvids</taxon>
        <taxon>Sapindales</taxon>
        <taxon>Sapindaceae</taxon>
        <taxon>Hippocastanoideae</taxon>
        <taxon>Acereae</taxon>
        <taxon>Acer</taxon>
    </lineage>
</organism>
<dbReference type="Pfam" id="PF00226">
    <property type="entry name" value="DnaJ"/>
    <property type="match status" value="1"/>
</dbReference>
<evidence type="ECO:0000256" key="1">
    <source>
        <dbReference type="SAM" id="SignalP"/>
    </source>
</evidence>
<dbReference type="CDD" id="cd06257">
    <property type="entry name" value="DnaJ"/>
    <property type="match status" value="1"/>
</dbReference>
<gene>
    <name evidence="3" type="ORF">LWI28_010443</name>
</gene>
<dbReference type="InterPro" id="IPR036869">
    <property type="entry name" value="J_dom_sf"/>
</dbReference>
<dbReference type="Proteomes" id="UP001064489">
    <property type="component" value="Chromosome 3"/>
</dbReference>
<feature type="signal peptide" evidence="1">
    <location>
        <begin position="1"/>
        <end position="15"/>
    </location>
</feature>
<feature type="domain" description="J" evidence="2">
    <location>
        <begin position="94"/>
        <end position="170"/>
    </location>
</feature>
<dbReference type="PROSITE" id="PS50076">
    <property type="entry name" value="DNAJ_2"/>
    <property type="match status" value="1"/>
</dbReference>
<protein>
    <recommendedName>
        <fullName evidence="2">J domain-containing protein</fullName>
    </recommendedName>
</protein>
<name>A0AAD5NX17_ACENE</name>
<comment type="caution">
    <text evidence="3">The sequence shown here is derived from an EMBL/GenBank/DDBJ whole genome shotgun (WGS) entry which is preliminary data.</text>
</comment>
<proteinExistence type="predicted"/>
<keyword evidence="1" id="KW-0732">Signal</keyword>
<dbReference type="SMART" id="SM00271">
    <property type="entry name" value="DnaJ"/>
    <property type="match status" value="1"/>
</dbReference>
<feature type="chain" id="PRO_5042081276" description="J domain-containing protein" evidence="1">
    <location>
        <begin position="16"/>
        <end position="173"/>
    </location>
</feature>
<accession>A0AAD5NX17</accession>
<keyword evidence="4" id="KW-1185">Reference proteome</keyword>
<evidence type="ECO:0000259" key="2">
    <source>
        <dbReference type="PROSITE" id="PS50076"/>
    </source>
</evidence>
<dbReference type="Gene3D" id="1.10.287.110">
    <property type="entry name" value="DnaJ domain"/>
    <property type="match status" value="1"/>
</dbReference>
<dbReference type="SUPFAM" id="SSF46565">
    <property type="entry name" value="Chaperone J-domain"/>
    <property type="match status" value="1"/>
</dbReference>
<dbReference type="InterPro" id="IPR001623">
    <property type="entry name" value="DnaJ_domain"/>
</dbReference>
<dbReference type="AlphaFoldDB" id="A0AAD5NX17"/>
<evidence type="ECO:0000313" key="3">
    <source>
        <dbReference type="EMBL" id="KAI9185764.1"/>
    </source>
</evidence>
<dbReference type="EMBL" id="JAJSOW010000100">
    <property type="protein sequence ID" value="KAI9185764.1"/>
    <property type="molecule type" value="Genomic_DNA"/>
</dbReference>
<reference evidence="3" key="1">
    <citation type="journal article" date="2022" name="Plant J.">
        <title>Strategies of tolerance reflected in two North American maple genomes.</title>
        <authorList>
            <person name="McEvoy S.L."/>
            <person name="Sezen U.U."/>
            <person name="Trouern-Trend A."/>
            <person name="McMahon S.M."/>
            <person name="Schaberg P.G."/>
            <person name="Yang J."/>
            <person name="Wegrzyn J.L."/>
            <person name="Swenson N.G."/>
        </authorList>
    </citation>
    <scope>NUCLEOTIDE SEQUENCE</scope>
    <source>
        <strain evidence="3">91603</strain>
    </source>
</reference>
<evidence type="ECO:0000313" key="4">
    <source>
        <dbReference type="Proteomes" id="UP001064489"/>
    </source>
</evidence>
<reference evidence="3" key="2">
    <citation type="submission" date="2023-02" db="EMBL/GenBank/DDBJ databases">
        <authorList>
            <person name="Swenson N.G."/>
            <person name="Wegrzyn J.L."/>
            <person name="Mcevoy S.L."/>
        </authorList>
    </citation>
    <scope>NUCLEOTIDE SEQUENCE</scope>
    <source>
        <strain evidence="3">91603</strain>
        <tissue evidence="3">Leaf</tissue>
    </source>
</reference>
<sequence length="173" mass="19846">MVLLSRMHLLSYLLSDLDVDDVNSWIRVIEKEDPEVNIVDSSIRAIEKEDPEVCIDIAEKHFKQEIIDKAVYSIGVGICQNRNHPKVASRTSNNLYAILRVIDYSIDIHEIKKAYMFKALLFHPDKCSSIAAEGATKLINTVWQVLLDPKGRIWQEAPNLRKRQISVRFSISN</sequence>